<reference evidence="14 15" key="1">
    <citation type="submission" date="2024-05" db="EMBL/GenBank/DDBJ databases">
        <title>Long read based assembly of the Candida bracarensis genome reveals expanded adhesin content.</title>
        <authorList>
            <person name="Marcet-Houben M."/>
            <person name="Ksiezopolska E."/>
            <person name="Gabaldon T."/>
        </authorList>
    </citation>
    <scope>NUCLEOTIDE SEQUENCE [LARGE SCALE GENOMIC DNA]</scope>
    <source>
        <strain evidence="14 15">CBM6</strain>
    </source>
</reference>
<dbReference type="SMART" id="SM00490">
    <property type="entry name" value="HELICc"/>
    <property type="match status" value="1"/>
</dbReference>
<evidence type="ECO:0000256" key="10">
    <source>
        <dbReference type="SAM" id="MobiDB-lite"/>
    </source>
</evidence>
<keyword evidence="4 14" id="KW-0347">Helicase</keyword>
<evidence type="ECO:0000256" key="7">
    <source>
        <dbReference type="ARBA" id="ARBA00038511"/>
    </source>
</evidence>
<keyword evidence="6" id="KW-0507">mRNA processing</keyword>
<comment type="catalytic activity">
    <reaction evidence="8">
        <text>ATP + H2O = ADP + phosphate + H(+)</text>
        <dbReference type="Rhea" id="RHEA:13065"/>
        <dbReference type="ChEBI" id="CHEBI:15377"/>
        <dbReference type="ChEBI" id="CHEBI:15378"/>
        <dbReference type="ChEBI" id="CHEBI:30616"/>
        <dbReference type="ChEBI" id="CHEBI:43474"/>
        <dbReference type="ChEBI" id="CHEBI:456216"/>
        <dbReference type="EC" id="3.6.4.13"/>
    </reaction>
</comment>
<dbReference type="InterPro" id="IPR000629">
    <property type="entry name" value="RNA-helicase_DEAD-box_CS"/>
</dbReference>
<keyword evidence="2" id="KW-0547">Nucleotide-binding</keyword>
<dbReference type="EMBL" id="JBEVYD010000012">
    <property type="protein sequence ID" value="KAL3229092.1"/>
    <property type="molecule type" value="Genomic_DNA"/>
</dbReference>
<dbReference type="Pfam" id="PF00271">
    <property type="entry name" value="Helicase_C"/>
    <property type="match status" value="1"/>
</dbReference>
<evidence type="ECO:0000256" key="6">
    <source>
        <dbReference type="ARBA" id="ARBA00023187"/>
    </source>
</evidence>
<dbReference type="CDD" id="cd18787">
    <property type="entry name" value="SF2_C_DEAD"/>
    <property type="match status" value="1"/>
</dbReference>
<protein>
    <recommendedName>
        <fullName evidence="1">RNA helicase</fullName>
        <ecNumber evidence="1">3.6.4.13</ecNumber>
    </recommendedName>
</protein>
<evidence type="ECO:0000256" key="3">
    <source>
        <dbReference type="ARBA" id="ARBA00022801"/>
    </source>
</evidence>
<dbReference type="InterPro" id="IPR014014">
    <property type="entry name" value="RNA_helicase_DEAD_Q_motif"/>
</dbReference>
<dbReference type="InterPro" id="IPR001650">
    <property type="entry name" value="Helicase_C-like"/>
</dbReference>
<keyword evidence="6" id="KW-0508">mRNA splicing</keyword>
<dbReference type="Gene3D" id="3.40.50.300">
    <property type="entry name" value="P-loop containing nucleotide triphosphate hydrolases"/>
    <property type="match status" value="2"/>
</dbReference>
<feature type="short sequence motif" description="Q motif" evidence="9">
    <location>
        <begin position="255"/>
        <end position="284"/>
    </location>
</feature>
<keyword evidence="15" id="KW-1185">Reference proteome</keyword>
<dbReference type="Gene3D" id="3.30.1370.10">
    <property type="entry name" value="K Homology domain, type 1"/>
    <property type="match status" value="1"/>
</dbReference>
<evidence type="ECO:0000256" key="8">
    <source>
        <dbReference type="ARBA" id="ARBA00047984"/>
    </source>
</evidence>
<dbReference type="Pfam" id="PF00270">
    <property type="entry name" value="DEAD"/>
    <property type="match status" value="1"/>
</dbReference>
<name>A0ABR4NMR6_9SACH</name>
<organism evidence="14 15">
    <name type="scientific">Nakaseomyces bracarensis</name>
    <dbReference type="NCBI Taxonomy" id="273131"/>
    <lineage>
        <taxon>Eukaryota</taxon>
        <taxon>Fungi</taxon>
        <taxon>Dikarya</taxon>
        <taxon>Ascomycota</taxon>
        <taxon>Saccharomycotina</taxon>
        <taxon>Saccharomycetes</taxon>
        <taxon>Saccharomycetales</taxon>
        <taxon>Saccharomycetaceae</taxon>
        <taxon>Nakaseomyces</taxon>
    </lineage>
</organism>
<dbReference type="PANTHER" id="PTHR47958">
    <property type="entry name" value="ATP-DEPENDENT RNA HELICASE DBP3"/>
    <property type="match status" value="1"/>
</dbReference>
<comment type="similarity">
    <text evidence="7">Belongs to the DEAD box helicase family. DDX46/PRP5 subfamily.</text>
</comment>
<dbReference type="InterPro" id="IPR036612">
    <property type="entry name" value="KH_dom_type_1_sf"/>
</dbReference>
<feature type="domain" description="Helicase ATP-binding" evidence="11">
    <location>
        <begin position="287"/>
        <end position="467"/>
    </location>
</feature>
<dbReference type="GO" id="GO:0004386">
    <property type="term" value="F:helicase activity"/>
    <property type="evidence" value="ECO:0007669"/>
    <property type="project" value="UniProtKB-KW"/>
</dbReference>
<evidence type="ECO:0000256" key="2">
    <source>
        <dbReference type="ARBA" id="ARBA00022741"/>
    </source>
</evidence>
<keyword evidence="3" id="KW-0378">Hydrolase</keyword>
<evidence type="ECO:0000256" key="9">
    <source>
        <dbReference type="PROSITE-ProRule" id="PRU00552"/>
    </source>
</evidence>
<evidence type="ECO:0000259" key="13">
    <source>
        <dbReference type="PROSITE" id="PS51195"/>
    </source>
</evidence>
<proteinExistence type="inferred from homology"/>
<dbReference type="SUPFAM" id="SSF52540">
    <property type="entry name" value="P-loop containing nucleoside triphosphate hydrolases"/>
    <property type="match status" value="2"/>
</dbReference>
<dbReference type="InterPro" id="IPR011545">
    <property type="entry name" value="DEAD/DEAH_box_helicase_dom"/>
</dbReference>
<dbReference type="PROSITE" id="PS51195">
    <property type="entry name" value="Q_MOTIF"/>
    <property type="match status" value="1"/>
</dbReference>
<gene>
    <name evidence="14" type="ORF">RNJ44_02179</name>
</gene>
<feature type="domain" description="DEAD-box RNA helicase Q" evidence="13">
    <location>
        <begin position="255"/>
        <end position="284"/>
    </location>
</feature>
<feature type="region of interest" description="Disordered" evidence="10">
    <location>
        <begin position="1"/>
        <end position="44"/>
    </location>
</feature>
<comment type="caution">
    <text evidence="14">The sequence shown here is derived from an EMBL/GenBank/DDBJ whole genome shotgun (WGS) entry which is preliminary data.</text>
</comment>
<sequence length="828" mass="92629">MVDNEEQKRQARLAKLARWKQKKQQEAVPTQHEPDTNKTTRTNDYKAAVRLAKLEKWKKRKLEVGGNDNVEKVVAIPPISDKKPLVKLKTSKKKAKTGNIFVVASKKENLPNENEKYIEDPINVDGDQGDSDGNGDALDDFMNVIEKEDYGAMGDQEILDTANGIDEDTYGEDTVAKVNSGINEEKEKLAKIKRLKSKKNLVPIKYDLNKMESIKKMLYIEPEEIKKYSEEEIADLRLNLDNIKIEGNHCPRPVTKWSQLGLPESIINIIRNDLNYDSLTPIQCQTIPAIMMGSDVIGISKTGSGKTISYLLPLIRHVKAQRRLNKDESGPIALVFAPTRELALQINDVLETLLKNDTSIKTLCCTGGSEMRSQINTLKRGTEIIVATPGRFIDLLTLNGGNLVSSQRISFVVMDEADRLFDFGFEPQISSVLRTVRPDKQCVLFSATFPSKLSMFAMRFLKHALKITINSEGLVNDRITQAFKVCSDEASKFQDLINILSEHKQNSSDDQDEKVIVFVSSQQICDVLEKRLNSYNIHVYSIHAGKPYHERMQNLTQFKIVPNSVLLCTEVLSRGLNVPEVSKVILYNAAKTFAQYVHSTGRTARGTKSGNAITLILPNELSSAYILSKAISADNLKAMKKDDIGKLQNMASKFNDGLKSGKYKLSTGLGGKGLDHLDKQRMDAFTPGEVQDETSHGESNPHYGSDLDINLPNLKDISIERIEGDNLSTMAFRAIIIINDLPQIIRWEMTKNTTLASIIGETGCSITLRGKFYAEGTSPDKESDEPKLYLLIEASNEKDVRQCIQLLEENIKIGLKKATLNTLKSTKY</sequence>
<dbReference type="InterPro" id="IPR027417">
    <property type="entry name" value="P-loop_NTPase"/>
</dbReference>
<accession>A0ABR4NMR6</accession>
<dbReference type="PROSITE" id="PS00039">
    <property type="entry name" value="DEAD_ATP_HELICASE"/>
    <property type="match status" value="1"/>
</dbReference>
<feature type="compositionally biased region" description="Basic and acidic residues" evidence="10">
    <location>
        <begin position="32"/>
        <end position="44"/>
    </location>
</feature>
<dbReference type="Pfam" id="PF23469">
    <property type="entry name" value="KH_12"/>
    <property type="match status" value="1"/>
</dbReference>
<dbReference type="InterPro" id="IPR056149">
    <property type="entry name" value="PRP5/DDX46/KHDC4_KH"/>
</dbReference>
<dbReference type="PROSITE" id="PS51194">
    <property type="entry name" value="HELICASE_CTER"/>
    <property type="match status" value="1"/>
</dbReference>
<dbReference type="SMART" id="SM00487">
    <property type="entry name" value="DEXDc"/>
    <property type="match status" value="1"/>
</dbReference>
<dbReference type="InterPro" id="IPR014001">
    <property type="entry name" value="Helicase_ATP-bd"/>
</dbReference>
<dbReference type="Proteomes" id="UP001623330">
    <property type="component" value="Unassembled WGS sequence"/>
</dbReference>
<evidence type="ECO:0000313" key="15">
    <source>
        <dbReference type="Proteomes" id="UP001623330"/>
    </source>
</evidence>
<feature type="domain" description="Helicase C-terminal" evidence="12">
    <location>
        <begin position="495"/>
        <end position="651"/>
    </location>
</feature>
<keyword evidence="5" id="KW-0067">ATP-binding</keyword>
<dbReference type="PROSITE" id="PS51192">
    <property type="entry name" value="HELICASE_ATP_BIND_1"/>
    <property type="match status" value="1"/>
</dbReference>
<evidence type="ECO:0000256" key="4">
    <source>
        <dbReference type="ARBA" id="ARBA00022806"/>
    </source>
</evidence>
<evidence type="ECO:0000256" key="1">
    <source>
        <dbReference type="ARBA" id="ARBA00012552"/>
    </source>
</evidence>
<evidence type="ECO:0000259" key="11">
    <source>
        <dbReference type="PROSITE" id="PS51192"/>
    </source>
</evidence>
<evidence type="ECO:0000256" key="5">
    <source>
        <dbReference type="ARBA" id="ARBA00022840"/>
    </source>
</evidence>
<dbReference type="EC" id="3.6.4.13" evidence="1"/>
<feature type="compositionally biased region" description="Basic residues" evidence="10">
    <location>
        <begin position="10"/>
        <end position="22"/>
    </location>
</feature>
<evidence type="ECO:0000313" key="14">
    <source>
        <dbReference type="EMBL" id="KAL3229092.1"/>
    </source>
</evidence>
<evidence type="ECO:0000259" key="12">
    <source>
        <dbReference type="PROSITE" id="PS51194"/>
    </source>
</evidence>